<feature type="transmembrane region" description="Helical" evidence="2">
    <location>
        <begin position="33"/>
        <end position="58"/>
    </location>
</feature>
<keyword evidence="2" id="KW-0812">Transmembrane</keyword>
<dbReference type="MINT" id="H2A105"/>
<keyword evidence="2" id="KW-1133">Transmembrane helix</keyword>
<organismHost>
    <name type="scientific">Mus musculus</name>
    <name type="common">Mouse</name>
    <dbReference type="NCBI Taxonomy" id="10090"/>
</organismHost>
<accession>H2A105</accession>
<protein>
    <submittedName>
        <fullName evidence="3">M119.2 protein</fullName>
    </submittedName>
</protein>
<dbReference type="EMBL" id="HE610451">
    <property type="protein sequence ID" value="CCE56619.1"/>
    <property type="molecule type" value="Genomic_DNA"/>
</dbReference>
<proteinExistence type="predicted"/>
<dbReference type="Proteomes" id="UP000155106">
    <property type="component" value="Segment"/>
</dbReference>
<reference evidence="3 4" key="1">
    <citation type="journal article" date="2013" name="Virology">
        <title>The genome of murine cytomegalovirus is shaped by purifying selection and extensive recombination.</title>
        <authorList>
            <person name="Smith L.M."/>
            <person name="McWhorter A.R."/>
            <person name="Shellam G.R."/>
            <person name="Redwood A.J."/>
        </authorList>
    </citation>
    <scope>NUCLEOTIDE SEQUENCE [LARGE SCALE GENOMIC DNA]</scope>
    <source>
        <strain evidence="3">AA18d</strain>
    </source>
</reference>
<dbReference type="IntAct" id="H2A105">
    <property type="interactions" value="30"/>
</dbReference>
<feature type="region of interest" description="Disordered" evidence="1">
    <location>
        <begin position="91"/>
        <end position="123"/>
    </location>
</feature>
<evidence type="ECO:0000313" key="4">
    <source>
        <dbReference type="Proteomes" id="UP000155106"/>
    </source>
</evidence>
<sequence length="123" mass="13628">MESSLKSNDTIRTPQPSSIAIFNLVMELTSTDLLTYGLISCILLALGFLSGILMAVAAMRAPHPNLFLHKLKKLLGLTSYQLYTICDHAPQTPEEKKKKNKKSNDHGDGTESAEDDFMYIPTK</sequence>
<keyword evidence="2" id="KW-0472">Membrane</keyword>
<evidence type="ECO:0000256" key="1">
    <source>
        <dbReference type="SAM" id="MobiDB-lite"/>
    </source>
</evidence>
<name>H2A105_MUHV1</name>
<feature type="compositionally biased region" description="Basic and acidic residues" evidence="1">
    <location>
        <begin position="93"/>
        <end position="109"/>
    </location>
</feature>
<organism evidence="3 4">
    <name type="scientific">Murid herpesvirus 1</name>
    <name type="common">MuHV-1</name>
    <name type="synonym">Mouse cytomegalovirus</name>
    <dbReference type="NCBI Taxonomy" id="10366"/>
    <lineage>
        <taxon>Viruses</taxon>
        <taxon>Duplodnaviria</taxon>
        <taxon>Heunggongvirae</taxon>
        <taxon>Peploviricota</taxon>
        <taxon>Herviviricetes</taxon>
        <taxon>Herpesvirales</taxon>
        <taxon>Orthoherpesviridae</taxon>
        <taxon>Betaherpesvirinae</taxon>
        <taxon>Muromegalovirus</taxon>
        <taxon>Muromegalovirus muridbeta1</taxon>
    </lineage>
</organism>
<evidence type="ECO:0000256" key="2">
    <source>
        <dbReference type="SAM" id="Phobius"/>
    </source>
</evidence>
<evidence type="ECO:0000313" key="3">
    <source>
        <dbReference type="EMBL" id="CCE56619.1"/>
    </source>
</evidence>
<gene>
    <name evidence="3" type="primary">m119.2</name>
</gene>